<dbReference type="HAMAP" id="MF_00462">
    <property type="entry name" value="RsxD_RnfD"/>
    <property type="match status" value="1"/>
</dbReference>
<keyword evidence="7 10" id="KW-0249">Electron transport</keyword>
<keyword evidence="3 10" id="KW-0285">Flavoprotein</keyword>
<keyword evidence="8 10" id="KW-1133">Transmembrane helix</keyword>
<proteinExistence type="inferred from homology"/>
<evidence type="ECO:0000256" key="6">
    <source>
        <dbReference type="ARBA" id="ARBA00022967"/>
    </source>
</evidence>
<feature type="transmembrane region" description="Helical" evidence="10">
    <location>
        <begin position="263"/>
        <end position="280"/>
    </location>
</feature>
<evidence type="ECO:0000256" key="2">
    <source>
        <dbReference type="ARBA" id="ARBA00022553"/>
    </source>
</evidence>
<feature type="modified residue" description="FMN phosphoryl threonine" evidence="10">
    <location>
        <position position="178"/>
    </location>
</feature>
<feature type="transmembrane region" description="Helical" evidence="10">
    <location>
        <begin position="233"/>
        <end position="251"/>
    </location>
</feature>
<dbReference type="InterPro" id="IPR011303">
    <property type="entry name" value="RnfD_bac"/>
</dbReference>
<keyword evidence="9 10" id="KW-0472">Membrane</keyword>
<sequence length="358" mass="38868">MALLNITSPHTHGANRTGRIMRLVVYATIPGIVALTHFFGIGVLINVLLASLSCIAFEALVMKLRARPVMFYLRDCSALVTGVLIGVSLPPYCPWWLVISASFVAIVLAKQLYGGMGFNPFNPAMVAYVLLLVSFPVEMTQWATPLPMLADGQTAPSLVTALDKIFFSTPIDGYSSATVLDVMKQNSGLTLDDLYQQQPVFVQGRWAGAGWEWVNIAFLLGGIYLLYKKVFTWHAPISMLLALVVMSALFYDSGSSNSGGSPIYHLLSGATMLGAFFIVTDPVSSAVSTRGRIVYGALIGVLIYVIRAWGTSYPDGVGFAVLLMNFAAPFIDYYTTPRTYGHKKPRRATDASKQDGGH</sequence>
<keyword evidence="2 10" id="KW-0597">Phosphoprotein</keyword>
<dbReference type="RefSeq" id="WP_310075819.1">
    <property type="nucleotide sequence ID" value="NZ_JAVDVX010000009.1"/>
</dbReference>
<comment type="caution">
    <text evidence="11">The sequence shown here is derived from an EMBL/GenBank/DDBJ whole genome shotgun (WGS) entry which is preliminary data.</text>
</comment>
<gene>
    <name evidence="10" type="primary">rnfD</name>
    <name evidence="11" type="ORF">J2X05_004006</name>
</gene>
<organism evidence="11 12">
    <name type="scientific">Cellvibrio fibrivorans</name>
    <dbReference type="NCBI Taxonomy" id="126350"/>
    <lineage>
        <taxon>Bacteria</taxon>
        <taxon>Pseudomonadati</taxon>
        <taxon>Pseudomonadota</taxon>
        <taxon>Gammaproteobacteria</taxon>
        <taxon>Cellvibrionales</taxon>
        <taxon>Cellvibrionaceae</taxon>
        <taxon>Cellvibrio</taxon>
    </lineage>
</organism>
<keyword evidence="10" id="KW-0997">Cell inner membrane</keyword>
<keyword evidence="10" id="KW-1003">Cell membrane</keyword>
<feature type="transmembrane region" description="Helical" evidence="10">
    <location>
        <begin position="71"/>
        <end position="89"/>
    </location>
</feature>
<comment type="subcellular location">
    <subcellularLocation>
        <location evidence="10">Cell inner membrane</location>
        <topology evidence="10">Multi-pass membrane protein</topology>
    </subcellularLocation>
</comment>
<dbReference type="PANTHER" id="PTHR30578:SF0">
    <property type="entry name" value="ION-TRANSLOCATING OXIDOREDUCTASE COMPLEX SUBUNIT D"/>
    <property type="match status" value="1"/>
</dbReference>
<keyword evidence="4 10" id="KW-0288">FMN</keyword>
<comment type="similarity">
    <text evidence="10">Belongs to the NqrB/RnfD family.</text>
</comment>
<feature type="transmembrane region" description="Helical" evidence="10">
    <location>
        <begin position="292"/>
        <end position="310"/>
    </location>
</feature>
<comment type="cofactor">
    <cofactor evidence="10">
        <name>FMN</name>
        <dbReference type="ChEBI" id="CHEBI:58210"/>
    </cofactor>
</comment>
<dbReference type="NCBIfam" id="NF002011">
    <property type="entry name" value="PRK00816.1"/>
    <property type="match status" value="1"/>
</dbReference>
<evidence type="ECO:0000256" key="5">
    <source>
        <dbReference type="ARBA" id="ARBA00022692"/>
    </source>
</evidence>
<name>A0ABU1V3C6_9GAMM</name>
<keyword evidence="5 10" id="KW-0812">Transmembrane</keyword>
<evidence type="ECO:0000256" key="7">
    <source>
        <dbReference type="ARBA" id="ARBA00022982"/>
    </source>
</evidence>
<dbReference type="PANTHER" id="PTHR30578">
    <property type="entry name" value="ELECTRON TRANSPORT COMPLEX PROTEIN RNFD"/>
    <property type="match status" value="1"/>
</dbReference>
<keyword evidence="1 10" id="KW-0813">Transport</keyword>
<keyword evidence="12" id="KW-1185">Reference proteome</keyword>
<dbReference type="NCBIfam" id="TIGR01946">
    <property type="entry name" value="rnfD"/>
    <property type="match status" value="1"/>
</dbReference>
<keyword evidence="6 10" id="KW-1278">Translocase</keyword>
<dbReference type="Pfam" id="PF03116">
    <property type="entry name" value="NQR2_RnfD_RnfE"/>
    <property type="match status" value="1"/>
</dbReference>
<dbReference type="EMBL" id="JAVDVX010000009">
    <property type="protein sequence ID" value="MDR7091968.1"/>
    <property type="molecule type" value="Genomic_DNA"/>
</dbReference>
<evidence type="ECO:0000313" key="12">
    <source>
        <dbReference type="Proteomes" id="UP001253595"/>
    </source>
</evidence>
<evidence type="ECO:0000256" key="3">
    <source>
        <dbReference type="ARBA" id="ARBA00022630"/>
    </source>
</evidence>
<dbReference type="EC" id="7.-.-.-" evidence="10"/>
<evidence type="ECO:0000256" key="1">
    <source>
        <dbReference type="ARBA" id="ARBA00022448"/>
    </source>
</evidence>
<reference evidence="11 12" key="1">
    <citation type="submission" date="2023-07" db="EMBL/GenBank/DDBJ databases">
        <title>Sorghum-associated microbial communities from plants grown in Nebraska, USA.</title>
        <authorList>
            <person name="Schachtman D."/>
        </authorList>
    </citation>
    <scope>NUCLEOTIDE SEQUENCE [LARGE SCALE GENOMIC DNA]</scope>
    <source>
        <strain evidence="11 12">BE190</strain>
    </source>
</reference>
<comment type="function">
    <text evidence="10">Part of a membrane-bound complex that couples electron transfer with translocation of ions across the membrane.</text>
</comment>
<evidence type="ECO:0000256" key="10">
    <source>
        <dbReference type="HAMAP-Rule" id="MF_00462"/>
    </source>
</evidence>
<comment type="caution">
    <text evidence="10">Lacks conserved residue(s) required for the propagation of feature annotation.</text>
</comment>
<evidence type="ECO:0000256" key="4">
    <source>
        <dbReference type="ARBA" id="ARBA00022643"/>
    </source>
</evidence>
<evidence type="ECO:0000313" key="11">
    <source>
        <dbReference type="EMBL" id="MDR7091968.1"/>
    </source>
</evidence>
<protein>
    <recommendedName>
        <fullName evidence="10">Ion-translocating oxidoreductase complex subunit D</fullName>
        <ecNumber evidence="10">7.-.-.-</ecNumber>
    </recommendedName>
    <alternativeName>
        <fullName evidence="10">Rnf electron transport complex subunit D</fullName>
    </alternativeName>
</protein>
<accession>A0ABU1V3C6</accession>
<dbReference type="InterPro" id="IPR004338">
    <property type="entry name" value="NqrB/RnfD"/>
</dbReference>
<evidence type="ECO:0000256" key="8">
    <source>
        <dbReference type="ARBA" id="ARBA00022989"/>
    </source>
</evidence>
<comment type="subunit">
    <text evidence="10">The complex is composed of six subunits: RnfA, RnfB, RnfC, RnfD, RnfE and RnfG.</text>
</comment>
<dbReference type="Proteomes" id="UP001253595">
    <property type="component" value="Unassembled WGS sequence"/>
</dbReference>
<evidence type="ECO:0000256" key="9">
    <source>
        <dbReference type="ARBA" id="ARBA00023136"/>
    </source>
</evidence>
<feature type="transmembrane region" description="Helical" evidence="10">
    <location>
        <begin position="316"/>
        <end position="334"/>
    </location>
</feature>